<dbReference type="InterPro" id="IPR003609">
    <property type="entry name" value="Pan_app"/>
</dbReference>
<feature type="domain" description="Apple" evidence="7">
    <location>
        <begin position="737"/>
        <end position="822"/>
    </location>
</feature>
<feature type="domain" description="EGF-like" evidence="6">
    <location>
        <begin position="185"/>
        <end position="223"/>
    </location>
</feature>
<feature type="domain" description="EGF-like" evidence="6">
    <location>
        <begin position="473"/>
        <end position="511"/>
    </location>
</feature>
<comment type="caution">
    <text evidence="8">The sequence shown here is derived from an EMBL/GenBank/DDBJ whole genome shotgun (WGS) entry which is preliminary data.</text>
</comment>
<feature type="disulfide bond" evidence="5">
    <location>
        <begin position="846"/>
        <end position="855"/>
    </location>
</feature>
<dbReference type="GO" id="GO:0007219">
    <property type="term" value="P:Notch signaling pathway"/>
    <property type="evidence" value="ECO:0007669"/>
    <property type="project" value="TreeGrafter"/>
</dbReference>
<dbReference type="PROSITE" id="PS50026">
    <property type="entry name" value="EGF_3"/>
    <property type="match status" value="3"/>
</dbReference>
<dbReference type="SUPFAM" id="SSF57196">
    <property type="entry name" value="EGF/Laminin"/>
    <property type="match status" value="3"/>
</dbReference>
<protein>
    <recommendedName>
        <fullName evidence="10">EGF-like domain-containing protein</fullName>
    </recommendedName>
</protein>
<dbReference type="InterPro" id="IPR051355">
    <property type="entry name" value="Notch/Slit_guidance"/>
</dbReference>
<proteinExistence type="predicted"/>
<feature type="disulfide bond" evidence="5">
    <location>
        <begin position="194"/>
        <end position="211"/>
    </location>
</feature>
<dbReference type="GO" id="GO:0007411">
    <property type="term" value="P:axon guidance"/>
    <property type="evidence" value="ECO:0007669"/>
    <property type="project" value="TreeGrafter"/>
</dbReference>
<dbReference type="AlphaFoldDB" id="A0A3M6UKM5"/>
<keyword evidence="4" id="KW-0325">Glycoprotein</keyword>
<dbReference type="SMART" id="SM00181">
    <property type="entry name" value="EGF"/>
    <property type="match status" value="3"/>
</dbReference>
<gene>
    <name evidence="8" type="ORF">pdam_00013653</name>
</gene>
<evidence type="ECO:0000256" key="2">
    <source>
        <dbReference type="ARBA" id="ARBA00022729"/>
    </source>
</evidence>
<evidence type="ECO:0000256" key="1">
    <source>
        <dbReference type="ARBA" id="ARBA00022536"/>
    </source>
</evidence>
<dbReference type="SMART" id="SM00473">
    <property type="entry name" value="PAN_AP"/>
    <property type="match status" value="3"/>
</dbReference>
<reference evidence="8 9" key="1">
    <citation type="journal article" date="2018" name="Sci. Rep.">
        <title>Comparative analysis of the Pocillopora damicornis genome highlights role of immune system in coral evolution.</title>
        <authorList>
            <person name="Cunning R."/>
            <person name="Bay R.A."/>
            <person name="Gillette P."/>
            <person name="Baker A.C."/>
            <person name="Traylor-Knowles N."/>
        </authorList>
    </citation>
    <scope>NUCLEOTIDE SEQUENCE [LARGE SCALE GENOMIC DNA]</scope>
    <source>
        <strain evidence="8">RSMAS</strain>
        <tissue evidence="8">Whole animal</tissue>
    </source>
</reference>
<evidence type="ECO:0000256" key="3">
    <source>
        <dbReference type="ARBA" id="ARBA00022737"/>
    </source>
</evidence>
<dbReference type="GO" id="GO:0005886">
    <property type="term" value="C:plasma membrane"/>
    <property type="evidence" value="ECO:0007669"/>
    <property type="project" value="TreeGrafter"/>
</dbReference>
<keyword evidence="1 5" id="KW-0245">EGF-like domain</keyword>
<dbReference type="PROSITE" id="PS00022">
    <property type="entry name" value="EGF_1"/>
    <property type="match status" value="2"/>
</dbReference>
<feature type="disulfide bond" evidence="5">
    <location>
        <begin position="827"/>
        <end position="844"/>
    </location>
</feature>
<evidence type="ECO:0000313" key="8">
    <source>
        <dbReference type="EMBL" id="RMX54227.1"/>
    </source>
</evidence>
<dbReference type="PANTHER" id="PTHR45836">
    <property type="entry name" value="SLIT HOMOLOG"/>
    <property type="match status" value="1"/>
</dbReference>
<dbReference type="EMBL" id="RCHS01001299">
    <property type="protein sequence ID" value="RMX54227.1"/>
    <property type="molecule type" value="Genomic_DNA"/>
</dbReference>
<feature type="disulfide bond" evidence="5">
    <location>
        <begin position="482"/>
        <end position="499"/>
    </location>
</feature>
<dbReference type="InterPro" id="IPR000742">
    <property type="entry name" value="EGF"/>
</dbReference>
<dbReference type="GO" id="GO:0009986">
    <property type="term" value="C:cell surface"/>
    <property type="evidence" value="ECO:0007669"/>
    <property type="project" value="TreeGrafter"/>
</dbReference>
<evidence type="ECO:0000259" key="6">
    <source>
        <dbReference type="PROSITE" id="PS50026"/>
    </source>
</evidence>
<keyword evidence="2" id="KW-0732">Signal</keyword>
<dbReference type="PROSITE" id="PS50948">
    <property type="entry name" value="PAN"/>
    <property type="match status" value="1"/>
</dbReference>
<evidence type="ECO:0000256" key="4">
    <source>
        <dbReference type="ARBA" id="ARBA00023180"/>
    </source>
</evidence>
<evidence type="ECO:0000313" key="9">
    <source>
        <dbReference type="Proteomes" id="UP000275408"/>
    </source>
</evidence>
<comment type="caution">
    <text evidence="5">Lacks conserved residue(s) required for the propagation of feature annotation.</text>
</comment>
<keyword evidence="3" id="KW-0677">Repeat</keyword>
<dbReference type="PROSITE" id="PS01186">
    <property type="entry name" value="EGF_2"/>
    <property type="match status" value="2"/>
</dbReference>
<dbReference type="CDD" id="cd00054">
    <property type="entry name" value="EGF_CA"/>
    <property type="match status" value="1"/>
</dbReference>
<dbReference type="OrthoDB" id="5963908at2759"/>
<dbReference type="Proteomes" id="UP000275408">
    <property type="component" value="Unassembled WGS sequence"/>
</dbReference>
<evidence type="ECO:0008006" key="10">
    <source>
        <dbReference type="Google" id="ProtNLM"/>
    </source>
</evidence>
<feature type="disulfide bond" evidence="5">
    <location>
        <begin position="501"/>
        <end position="510"/>
    </location>
</feature>
<feature type="disulfide bond" evidence="5">
    <location>
        <begin position="213"/>
        <end position="222"/>
    </location>
</feature>
<dbReference type="Gene3D" id="2.10.25.10">
    <property type="entry name" value="Laminin"/>
    <property type="match status" value="3"/>
</dbReference>
<keyword evidence="9" id="KW-1185">Reference proteome</keyword>
<keyword evidence="5" id="KW-1015">Disulfide bond</keyword>
<dbReference type="PANTHER" id="PTHR45836:SF23">
    <property type="entry name" value="NEUROGENIC LOCUS NOTCH HOMOLOG PROTEIN 1"/>
    <property type="match status" value="1"/>
</dbReference>
<evidence type="ECO:0000259" key="7">
    <source>
        <dbReference type="PROSITE" id="PS50948"/>
    </source>
</evidence>
<accession>A0A3M6UKM5</accession>
<dbReference type="Pfam" id="PF14295">
    <property type="entry name" value="PAN_4"/>
    <property type="match status" value="3"/>
</dbReference>
<evidence type="ECO:0000256" key="5">
    <source>
        <dbReference type="PROSITE-ProRule" id="PRU00076"/>
    </source>
</evidence>
<name>A0A3M6UKM5_POCDA</name>
<organism evidence="8 9">
    <name type="scientific">Pocillopora damicornis</name>
    <name type="common">Cauliflower coral</name>
    <name type="synonym">Millepora damicornis</name>
    <dbReference type="NCBI Taxonomy" id="46731"/>
    <lineage>
        <taxon>Eukaryota</taxon>
        <taxon>Metazoa</taxon>
        <taxon>Cnidaria</taxon>
        <taxon>Anthozoa</taxon>
        <taxon>Hexacorallia</taxon>
        <taxon>Scleractinia</taxon>
        <taxon>Astrocoeniina</taxon>
        <taxon>Pocilloporidae</taxon>
        <taxon>Pocillopora</taxon>
    </lineage>
</organism>
<sequence>MATPSSAVFVRRDAKSSSILKLPNSRQNLLSVDKFHYLNVPRIEMITPHDDFECILICLHHPLYVSVNFAAKGKKWCTLLSCYKFNDPDKLKESKIVTASSDECRAILFNPVIKDKYLLNHIIKSVPVESEVGCELTCYGDPNCVSYNYGPLLREIPLCDLNNSTHLQVTSMNFITRNGYSYRGIENPCGGSPCQKNSTCQSGFTSKEYRCVCPQGFGEENCDQGILNFIRKNCSQAPKETGVYKISSHGSDSFPVYCDQTNDGGDTTSTYQENYKNHIVQSWQTFNPQEVRVVLYTNGAEVISMKFNARGTTNVDWFTQNNLLQSPWTDLKSAANIFPFRINGHHGARNFEITAKYAGCPNDVGWFIIGGSYYDVGSADVMVVYVPNSDECRAILFNPVIKDKYLLNHIIKSVPVESEVRCELICYGYPNCVSYNYGPLLSEIPLCDMNNSTHLQVTSANFITRNGFSYRGIEDPCGGSPCQKNSTCQSGFTSKGYRCVCPQGFGGENCWTMVFKYIGGNSSSPTADALWSSSDTLSENIPLQPTKETTKTVSFKVRVVLYTNGAEVMSMKFNARGTANVDWFTQNNLLQSPWTDLKNATTLKPFRINGHHGARNFEITTKYAGCRNDVGWFMIGGCYCDWEKFYSVPAILYMDKFHYLNVPRIDIITTYDDFEYILKFLDRPLCVSVNFAAEERKWCALFSSNKLDDSDKLKESKITDNDGLIFFLVVTANSDECRAILFNPVIKDKYLLNHIIKSVPVESELGCEIICYENPDCVSYNYGPVLSEIPSCDLNNSTHLQVTSVNFITKNGFSYRGIENACGGSPCQKNSTCQAGFTSKGYRCVCPQGLGGENCDQVMQVFLPFYAS</sequence>
<feature type="domain" description="EGF-like" evidence="6">
    <location>
        <begin position="818"/>
        <end position="856"/>
    </location>
</feature>
<dbReference type="GO" id="GO:0043235">
    <property type="term" value="C:receptor complex"/>
    <property type="evidence" value="ECO:0007669"/>
    <property type="project" value="TreeGrafter"/>
</dbReference>